<reference evidence="3" key="1">
    <citation type="submission" date="2024-01" db="EMBL/GenBank/DDBJ databases">
        <authorList>
            <person name="Webb A."/>
        </authorList>
    </citation>
    <scope>NUCLEOTIDE SEQUENCE</scope>
    <source>
        <strain evidence="3">Pm1</strain>
    </source>
</reference>
<evidence type="ECO:0000256" key="2">
    <source>
        <dbReference type="SAM" id="SignalP"/>
    </source>
</evidence>
<evidence type="ECO:0008006" key="5">
    <source>
        <dbReference type="Google" id="ProtNLM"/>
    </source>
</evidence>
<keyword evidence="2" id="KW-0732">Signal</keyword>
<evidence type="ECO:0000256" key="1">
    <source>
        <dbReference type="SAM" id="MobiDB-lite"/>
    </source>
</evidence>
<feature type="chain" id="PRO_5043415844" description="RxLR effector candidate protein" evidence="2">
    <location>
        <begin position="19"/>
        <end position="400"/>
    </location>
</feature>
<feature type="signal peptide" evidence="2">
    <location>
        <begin position="1"/>
        <end position="18"/>
    </location>
</feature>
<organism evidence="3 4">
    <name type="scientific">Peronospora matthiolae</name>
    <dbReference type="NCBI Taxonomy" id="2874970"/>
    <lineage>
        <taxon>Eukaryota</taxon>
        <taxon>Sar</taxon>
        <taxon>Stramenopiles</taxon>
        <taxon>Oomycota</taxon>
        <taxon>Peronosporomycetes</taxon>
        <taxon>Peronosporales</taxon>
        <taxon>Peronosporaceae</taxon>
        <taxon>Peronospora</taxon>
    </lineage>
</organism>
<feature type="compositionally biased region" description="Polar residues" evidence="1">
    <location>
        <begin position="49"/>
        <end position="58"/>
    </location>
</feature>
<dbReference type="Proteomes" id="UP001162060">
    <property type="component" value="Unassembled WGS sequence"/>
</dbReference>
<accession>A0AAV1VG36</accession>
<gene>
    <name evidence="3" type="ORF">PM001_LOCUS29533</name>
</gene>
<sequence length="400" mass="45177">MRIYGLVLLIPTALLARADNDLAPASFNLTTPHPPAGAPSLDTNDDDNSATTPSTSDGGLSDTDERMSMDFEKSTIFSALPRMVKMKPEKSKEAALSDLVRSFYEDLPLYELRAKLDSKEWKKLYKRYKGSETPLIKELTGHLRVQRVAQVLQKGFAGKAPRDWLGRRRPTLEQKLARDQMESWKKSGKSLDELFGDLNIVGKNTRDDGLAKTLFWSEDVDNWKVKVVEAYSKYFYTNEKEAEKAYLNALRKGVGGDKAFFTMLQFCKPHTNFAVQANKLEDIYLRTCIEDEISPVDVFKTLRLDQPGTVLFDETGLSKMENYVQQFNDRCKDEHTTVFAVLDKAMGEKLPSALAEAHKIIPQSPKLHLYADEFVKSRNFGQTASSKEALFSFIAKLDGT</sequence>
<protein>
    <recommendedName>
        <fullName evidence="5">RxLR effector candidate protein</fullName>
    </recommendedName>
</protein>
<feature type="region of interest" description="Disordered" evidence="1">
    <location>
        <begin position="26"/>
        <end position="65"/>
    </location>
</feature>
<proteinExistence type="predicted"/>
<name>A0AAV1VG36_9STRA</name>
<evidence type="ECO:0000313" key="4">
    <source>
        <dbReference type="Proteomes" id="UP001162060"/>
    </source>
</evidence>
<dbReference type="AlphaFoldDB" id="A0AAV1VG36"/>
<dbReference type="EMBL" id="CAKLBY020000307">
    <property type="protein sequence ID" value="CAK7944383.1"/>
    <property type="molecule type" value="Genomic_DNA"/>
</dbReference>
<evidence type="ECO:0000313" key="3">
    <source>
        <dbReference type="EMBL" id="CAK7944383.1"/>
    </source>
</evidence>
<comment type="caution">
    <text evidence="3">The sequence shown here is derived from an EMBL/GenBank/DDBJ whole genome shotgun (WGS) entry which is preliminary data.</text>
</comment>